<reference evidence="1" key="2">
    <citation type="submission" date="2022-06" db="EMBL/GenBank/DDBJ databases">
        <title>Isolation of gut microbiota from human fecal samples.</title>
        <authorList>
            <person name="Pamer E.G."/>
            <person name="Barat B."/>
            <person name="Waligurski E."/>
            <person name="Medina S."/>
            <person name="Paddock L."/>
            <person name="Mostad J."/>
        </authorList>
    </citation>
    <scope>NUCLEOTIDE SEQUENCE</scope>
    <source>
        <strain evidence="1">DFI.6.24</strain>
    </source>
</reference>
<gene>
    <name evidence="2" type="ORF">C7U54_04180</name>
    <name evidence="1" type="ORF">NE542_01620</name>
</gene>
<name>A0A2T3G4L4_9FIRM</name>
<evidence type="ECO:0000313" key="2">
    <source>
        <dbReference type="EMBL" id="PST42477.1"/>
    </source>
</evidence>
<keyword evidence="3" id="KW-1185">Reference proteome</keyword>
<evidence type="ECO:0000313" key="3">
    <source>
        <dbReference type="Proteomes" id="UP000240974"/>
    </source>
</evidence>
<comment type="caution">
    <text evidence="2">The sequence shown here is derived from an EMBL/GenBank/DDBJ whole genome shotgun (WGS) entry which is preliminary data.</text>
</comment>
<sequence>MENSISQIHLLSVHLNAEKDSVIRNLEDIRAVMSVSYKICDSNAINLMFLTTVNEKEQCLFHLKCEYAFLCHDYQNEKEMIMSAVNVISPKVEEIIALMTSQIKNKAS</sequence>
<accession>A0A2T3G4L4</accession>
<dbReference type="AlphaFoldDB" id="A0A2T3G4L4"/>
<dbReference type="RefSeq" id="WP_022001292.1">
    <property type="nucleotide sequence ID" value="NZ_AP031432.1"/>
</dbReference>
<reference evidence="2 3" key="1">
    <citation type="journal article" date="2019" name="Int. J. Syst. Evol. Microbiol.">
        <title>Faecalibacillus intestinalis gen. nov., sp. nov. and Faecalibacillus faecis sp. nov., isolated from human faeces.</title>
        <authorList>
            <person name="Seo B."/>
            <person name="Jeon K."/>
            <person name="Baek I."/>
            <person name="Lee Y.M."/>
            <person name="Baek K."/>
            <person name="Ko G."/>
        </authorList>
    </citation>
    <scope>NUCLEOTIDE SEQUENCE [LARGE SCALE GENOMIC DNA]</scope>
    <source>
        <strain evidence="2 3">SNUG30099</strain>
    </source>
</reference>
<protein>
    <submittedName>
        <fullName evidence="2">Uncharacterized protein</fullName>
    </submittedName>
</protein>
<organism evidence="2 3">
    <name type="scientific">Faecalibacillus intestinalis</name>
    <dbReference type="NCBI Taxonomy" id="1982626"/>
    <lineage>
        <taxon>Bacteria</taxon>
        <taxon>Bacillati</taxon>
        <taxon>Bacillota</taxon>
        <taxon>Erysipelotrichia</taxon>
        <taxon>Erysipelotrichales</taxon>
        <taxon>Coprobacillaceae</taxon>
        <taxon>Faecalibacillus</taxon>
    </lineage>
</organism>
<dbReference type="EMBL" id="PYLQ01000004">
    <property type="protein sequence ID" value="PST42477.1"/>
    <property type="molecule type" value="Genomic_DNA"/>
</dbReference>
<dbReference type="Proteomes" id="UP000240974">
    <property type="component" value="Unassembled WGS sequence"/>
</dbReference>
<evidence type="ECO:0000313" key="1">
    <source>
        <dbReference type="EMBL" id="MCQ5060543.1"/>
    </source>
</evidence>
<proteinExistence type="predicted"/>
<dbReference type="Proteomes" id="UP001204814">
    <property type="component" value="Unassembled WGS sequence"/>
</dbReference>
<dbReference type="EMBL" id="JANGBO010000001">
    <property type="protein sequence ID" value="MCQ5060543.1"/>
    <property type="molecule type" value="Genomic_DNA"/>
</dbReference>